<gene>
    <name evidence="3" type="ORF">ADL12_11105</name>
</gene>
<accession>A0A0X3VAD7</accession>
<feature type="region of interest" description="Disordered" evidence="1">
    <location>
        <begin position="179"/>
        <end position="198"/>
    </location>
</feature>
<proteinExistence type="predicted"/>
<evidence type="ECO:0000256" key="1">
    <source>
        <dbReference type="SAM" id="MobiDB-lite"/>
    </source>
</evidence>
<dbReference type="RefSeq" id="WP_062701092.1">
    <property type="nucleotide sequence ID" value="NZ_LLZG01000060.1"/>
</dbReference>
<evidence type="ECO:0000313" key="4">
    <source>
        <dbReference type="Proteomes" id="UP000053923"/>
    </source>
</evidence>
<evidence type="ECO:0000313" key="3">
    <source>
        <dbReference type="EMBL" id="KUL41710.1"/>
    </source>
</evidence>
<evidence type="ECO:0000256" key="2">
    <source>
        <dbReference type="SAM" id="Phobius"/>
    </source>
</evidence>
<sequence length="198" mass="21432">MPQPTQRAGTLEPPEVGPENSRKQTALAALAGLLLGAGIATATATALWPHQPAPTLRPLEAAPGTDSVRSGNLQFDATGLRCGITTVIGTHGEHWAKGRLCRIRLTITSQDSVFGQIDNDLHRLVLDNGSELPLDREATQIKRQPLRTEVAAHGAITYDLWYDLPHSRHPTALRVRANDTEPPATIPLPRRDWTEGSA</sequence>
<dbReference type="Proteomes" id="UP000053923">
    <property type="component" value="Unassembled WGS sequence"/>
</dbReference>
<keyword evidence="2" id="KW-0472">Membrane</keyword>
<keyword evidence="4" id="KW-1185">Reference proteome</keyword>
<feature type="transmembrane region" description="Helical" evidence="2">
    <location>
        <begin position="27"/>
        <end position="48"/>
    </location>
</feature>
<protein>
    <recommendedName>
        <fullName evidence="5">DUF4352 domain-containing protein</fullName>
    </recommendedName>
</protein>
<dbReference type="AlphaFoldDB" id="A0A0X3VAD7"/>
<name>A0A0X3VAD7_9ACTN</name>
<reference evidence="4" key="1">
    <citation type="submission" date="2015-10" db="EMBL/GenBank/DDBJ databases">
        <authorList>
            <person name="Ju K.-S."/>
            <person name="Doroghazi J.R."/>
            <person name="Metcalf W.W."/>
        </authorList>
    </citation>
    <scope>NUCLEOTIDE SEQUENCE [LARGE SCALE GENOMIC DNA]</scope>
    <source>
        <strain evidence="4">NRRL 3151</strain>
    </source>
</reference>
<feature type="region of interest" description="Disordered" evidence="1">
    <location>
        <begin position="1"/>
        <end position="22"/>
    </location>
</feature>
<keyword evidence="2" id="KW-0812">Transmembrane</keyword>
<dbReference type="OrthoDB" id="4554997at2"/>
<comment type="caution">
    <text evidence="3">The sequence shown here is derived from an EMBL/GenBank/DDBJ whole genome shotgun (WGS) entry which is preliminary data.</text>
</comment>
<keyword evidence="2" id="KW-1133">Transmembrane helix</keyword>
<organism evidence="3 4">
    <name type="scientific">Streptomyces regalis</name>
    <dbReference type="NCBI Taxonomy" id="68262"/>
    <lineage>
        <taxon>Bacteria</taxon>
        <taxon>Bacillati</taxon>
        <taxon>Actinomycetota</taxon>
        <taxon>Actinomycetes</taxon>
        <taxon>Kitasatosporales</taxon>
        <taxon>Streptomycetaceae</taxon>
        <taxon>Streptomyces</taxon>
    </lineage>
</organism>
<feature type="compositionally biased region" description="Basic and acidic residues" evidence="1">
    <location>
        <begin position="189"/>
        <end position="198"/>
    </location>
</feature>
<evidence type="ECO:0008006" key="5">
    <source>
        <dbReference type="Google" id="ProtNLM"/>
    </source>
</evidence>
<dbReference type="EMBL" id="LLZG01000060">
    <property type="protein sequence ID" value="KUL41710.1"/>
    <property type="molecule type" value="Genomic_DNA"/>
</dbReference>